<evidence type="ECO:0000313" key="3">
    <source>
        <dbReference type="Proteomes" id="UP000599437"/>
    </source>
</evidence>
<evidence type="ECO:0000313" key="2">
    <source>
        <dbReference type="EMBL" id="GHB02531.1"/>
    </source>
</evidence>
<accession>A0ABQ3DL25</accession>
<dbReference type="InterPro" id="IPR046295">
    <property type="entry name" value="DUF6332"/>
</dbReference>
<dbReference type="Proteomes" id="UP000599437">
    <property type="component" value="Unassembled WGS sequence"/>
</dbReference>
<keyword evidence="1" id="KW-0472">Membrane</keyword>
<sequence>MGTRTRAQRDAMTIEIGYALLSAAVLAGATFAAITAPWLLASPGLDRAVLVAGGAPAVVVFVLRVVHVLWGYRGAPGTEPSQPGRTSPDA</sequence>
<protein>
    <submittedName>
        <fullName evidence="2">Uncharacterized protein</fullName>
    </submittedName>
</protein>
<feature type="transmembrane region" description="Helical" evidence="1">
    <location>
        <begin position="48"/>
        <end position="72"/>
    </location>
</feature>
<dbReference type="Pfam" id="PF19857">
    <property type="entry name" value="DUF6332"/>
    <property type="match status" value="1"/>
</dbReference>
<keyword evidence="3" id="KW-1185">Reference proteome</keyword>
<proteinExistence type="predicted"/>
<dbReference type="EMBL" id="BMVO01000006">
    <property type="protein sequence ID" value="GHB02531.1"/>
    <property type="molecule type" value="Genomic_DNA"/>
</dbReference>
<gene>
    <name evidence="2" type="ORF">GCM10010346_26870</name>
</gene>
<evidence type="ECO:0000256" key="1">
    <source>
        <dbReference type="SAM" id="Phobius"/>
    </source>
</evidence>
<dbReference type="RefSeq" id="WP_138896007.1">
    <property type="nucleotide sequence ID" value="NZ_BMVO01000006.1"/>
</dbReference>
<keyword evidence="1" id="KW-1133">Transmembrane helix</keyword>
<reference evidence="3" key="1">
    <citation type="journal article" date="2019" name="Int. J. Syst. Evol. Microbiol.">
        <title>The Global Catalogue of Microorganisms (GCM) 10K type strain sequencing project: providing services to taxonomists for standard genome sequencing and annotation.</title>
        <authorList>
            <consortium name="The Broad Institute Genomics Platform"/>
            <consortium name="The Broad Institute Genome Sequencing Center for Infectious Disease"/>
            <person name="Wu L."/>
            <person name="Ma J."/>
        </authorList>
    </citation>
    <scope>NUCLEOTIDE SEQUENCE [LARGE SCALE GENOMIC DNA]</scope>
    <source>
        <strain evidence="3">JCM 4737</strain>
    </source>
</reference>
<comment type="caution">
    <text evidence="2">The sequence shown here is derived from an EMBL/GenBank/DDBJ whole genome shotgun (WGS) entry which is preliminary data.</text>
</comment>
<keyword evidence="1" id="KW-0812">Transmembrane</keyword>
<name>A0ABQ3DL25_9ACTN</name>
<organism evidence="2 3">
    <name type="scientific">Streptomyces chryseus</name>
    <dbReference type="NCBI Taxonomy" id="68186"/>
    <lineage>
        <taxon>Bacteria</taxon>
        <taxon>Bacillati</taxon>
        <taxon>Actinomycetota</taxon>
        <taxon>Actinomycetes</taxon>
        <taxon>Kitasatosporales</taxon>
        <taxon>Streptomycetaceae</taxon>
        <taxon>Streptomyces</taxon>
    </lineage>
</organism>